<keyword evidence="3 8" id="KW-0560">Oxidoreductase</keyword>
<dbReference type="InterPro" id="IPR015590">
    <property type="entry name" value="Aldehyde_DH_dom"/>
</dbReference>
<dbReference type="Proteomes" id="UP001212411">
    <property type="component" value="Chromosome 2"/>
</dbReference>
<dbReference type="CDD" id="cd07123">
    <property type="entry name" value="ALDH_F4-17_P5CDH"/>
    <property type="match status" value="1"/>
</dbReference>
<dbReference type="PANTHER" id="PTHR42862:SF1">
    <property type="entry name" value="DELTA-1-PYRROLINE-5-CARBOXYLATE DEHYDROGENASE 2, ISOFORM A-RELATED"/>
    <property type="match status" value="1"/>
</dbReference>
<dbReference type="InterPro" id="IPR016160">
    <property type="entry name" value="Ald_DH_CS_CYS"/>
</dbReference>
<reference evidence="12 13" key="1">
    <citation type="journal article" date="2023" name="G3 (Bethesda)">
        <title>A high-quality reference genome for the fission yeast Schizosaccharomyces osmophilus.</title>
        <authorList>
            <person name="Jia G.S."/>
            <person name="Zhang W.C."/>
            <person name="Liang Y."/>
            <person name="Liu X.H."/>
            <person name="Rhind N."/>
            <person name="Pidoux A."/>
            <person name="Brysch-Herzberg M."/>
            <person name="Du L.L."/>
        </authorList>
    </citation>
    <scope>NUCLEOTIDE SEQUENCE [LARGE SCALE GENOMIC DNA]</scope>
    <source>
        <strain evidence="12 13">CBS 15793</strain>
    </source>
</reference>
<dbReference type="InterPro" id="IPR050485">
    <property type="entry name" value="Proline_metab_enzyme"/>
</dbReference>
<dbReference type="KEGG" id="som:SOMG_03181"/>
<feature type="domain" description="Aldehyde dehydrogenase" evidence="11">
    <location>
        <begin position="61"/>
        <end position="526"/>
    </location>
</feature>
<dbReference type="SUPFAM" id="SSF53720">
    <property type="entry name" value="ALDH-like"/>
    <property type="match status" value="1"/>
</dbReference>
<proteinExistence type="inferred from homology"/>
<dbReference type="RefSeq" id="XP_056037973.1">
    <property type="nucleotide sequence ID" value="XM_056181972.1"/>
</dbReference>
<dbReference type="PROSITE" id="PS00687">
    <property type="entry name" value="ALDEHYDE_DEHYDR_GLU"/>
    <property type="match status" value="1"/>
</dbReference>
<keyword evidence="13" id="KW-1185">Reference proteome</keyword>
<evidence type="ECO:0000256" key="8">
    <source>
        <dbReference type="RuleBase" id="RU003345"/>
    </source>
</evidence>
<dbReference type="InterPro" id="IPR016161">
    <property type="entry name" value="Ald_DH/histidinol_DH"/>
</dbReference>
<protein>
    <recommendedName>
        <fullName evidence="9 10">Multifunctional fusion protein</fullName>
    </recommendedName>
    <domain>
        <recommendedName>
            <fullName evidence="10">Delta-1-pyrroline-5-carboxylate dehydrogenase</fullName>
            <shortName evidence="10">P5C dehydrogenase</shortName>
        </recommendedName>
        <alternativeName>
            <fullName evidence="9">L-glutamate gamma-semialdehyde dehydrogenase</fullName>
        </alternativeName>
    </domain>
    <domain>
        <recommendedName>
            <fullName evidence="9">L-glutamate gamma-semialdehyde dehydrogenase</fullName>
            <ecNumber evidence="9">1.2.1.88</ecNumber>
        </recommendedName>
    </domain>
</protein>
<dbReference type="FunFam" id="3.40.309.10:FF:000005">
    <property type="entry name" value="1-pyrroline-5-carboxylate dehydrogenase 1"/>
    <property type="match status" value="1"/>
</dbReference>
<evidence type="ECO:0000256" key="6">
    <source>
        <dbReference type="ARBA" id="ARBA00048142"/>
    </source>
</evidence>
<dbReference type="GeneID" id="80876661"/>
<name>A0AAF0AX43_9SCHI</name>
<dbReference type="InterPro" id="IPR029510">
    <property type="entry name" value="Ald_DH_CS_GLU"/>
</dbReference>
<dbReference type="AlphaFoldDB" id="A0AAF0AX43"/>
<comment type="catalytic activity">
    <reaction evidence="6 9">
        <text>L-glutamate 5-semialdehyde + NAD(+) + H2O = L-glutamate + NADH + 2 H(+)</text>
        <dbReference type="Rhea" id="RHEA:30235"/>
        <dbReference type="ChEBI" id="CHEBI:15377"/>
        <dbReference type="ChEBI" id="CHEBI:15378"/>
        <dbReference type="ChEBI" id="CHEBI:29985"/>
        <dbReference type="ChEBI" id="CHEBI:57540"/>
        <dbReference type="ChEBI" id="CHEBI:57945"/>
        <dbReference type="ChEBI" id="CHEBI:58066"/>
        <dbReference type="EC" id="1.2.1.88"/>
    </reaction>
</comment>
<evidence type="ECO:0000313" key="12">
    <source>
        <dbReference type="EMBL" id="WBW73730.1"/>
    </source>
</evidence>
<evidence type="ECO:0000256" key="5">
    <source>
        <dbReference type="ARBA" id="ARBA00023062"/>
    </source>
</evidence>
<dbReference type="EMBL" id="CP115612">
    <property type="protein sequence ID" value="WBW73730.1"/>
    <property type="molecule type" value="Genomic_DNA"/>
</dbReference>
<evidence type="ECO:0000256" key="1">
    <source>
        <dbReference type="ARBA" id="ARBA00004786"/>
    </source>
</evidence>
<feature type="active site" evidence="7">
    <location>
        <position position="298"/>
    </location>
</feature>
<dbReference type="GO" id="GO:0010133">
    <property type="term" value="P:L-proline catabolic process to L-glutamate"/>
    <property type="evidence" value="ECO:0007669"/>
    <property type="project" value="UniProtKB-UniRule"/>
</dbReference>
<evidence type="ECO:0000313" key="13">
    <source>
        <dbReference type="Proteomes" id="UP001212411"/>
    </source>
</evidence>
<dbReference type="Gene3D" id="3.40.309.10">
    <property type="entry name" value="Aldehyde Dehydrogenase, Chain A, domain 2"/>
    <property type="match status" value="1"/>
</dbReference>
<dbReference type="EC" id="1.2.1.88" evidence="9"/>
<dbReference type="GO" id="GO:0003842">
    <property type="term" value="F:L-glutamate gamma-semialdehyde dehydrogenase activity"/>
    <property type="evidence" value="ECO:0007669"/>
    <property type="project" value="UniProtKB-UniRule"/>
</dbReference>
<evidence type="ECO:0000256" key="2">
    <source>
        <dbReference type="ARBA" id="ARBA00009986"/>
    </source>
</evidence>
<evidence type="ECO:0000259" key="11">
    <source>
        <dbReference type="Pfam" id="PF00171"/>
    </source>
</evidence>
<evidence type="ECO:0000256" key="7">
    <source>
        <dbReference type="PROSITE-ProRule" id="PRU10007"/>
    </source>
</evidence>
<dbReference type="Pfam" id="PF00171">
    <property type="entry name" value="Aldedh"/>
    <property type="match status" value="1"/>
</dbReference>
<evidence type="ECO:0000256" key="3">
    <source>
        <dbReference type="ARBA" id="ARBA00023002"/>
    </source>
</evidence>
<sequence length="548" mass="60342">MSKFADFQLPLIKNEPPKNYGPESVEREQLVAAYRELESQLPVAIPLGVNGKDVKTNDIGEQRCPFDHKKVVARYHRASSSDVQGAIESALEAKKEWENLSFTDRAAVFLKAAHLISTKYRYKLMAATMIGQGKNIWQAEIDAAMEIIDFIRFDCKYASELYSVQPPENSTGVWNRTEYRPLEGFVYAITPFNFTAIGGNLAAAPLLMGNVVLMKPSDHAVLSNRIIYDIFVEAGLPAGALQFVPGDAIEVSKACFNHYDFAALHFTGSTNVFRSMWGIIGENVAHGKYRTYPKIVGETGGKNFHLVHHSAQIRSAVVNTVRAAYEYQGQKCSALSRLYVSRASWEAGFRDQLLQEVKALKVGAPLQDLSNFVGPVIHRGSFDKLKAVLDSAATDSEVEVLAGGKADDSTGYFVEPTVLLSKNPKHDIFKTEFFGPILAVYVYEDESLEEVCELVDTTNAYGLTGSIFAQDRIVVRKLTERLRNAAGNFYINDKCTGAVVGEQPFGGARASGTNDKAGSGMILSRFVSPRSVKDTFAYADSVLYPSNL</sequence>
<evidence type="ECO:0000256" key="9">
    <source>
        <dbReference type="RuleBase" id="RU366016"/>
    </source>
</evidence>
<dbReference type="PROSITE" id="PS00070">
    <property type="entry name" value="ALDEHYDE_DEHYDR_CYS"/>
    <property type="match status" value="1"/>
</dbReference>
<dbReference type="Gene3D" id="3.40.605.10">
    <property type="entry name" value="Aldehyde Dehydrogenase, Chain A, domain 1"/>
    <property type="match status" value="1"/>
</dbReference>
<dbReference type="InterPro" id="IPR016163">
    <property type="entry name" value="Ald_DH_C"/>
</dbReference>
<keyword evidence="4 9" id="KW-0520">NAD</keyword>
<dbReference type="PANTHER" id="PTHR42862">
    <property type="entry name" value="DELTA-1-PYRROLINE-5-CARBOXYLATE DEHYDROGENASE 1, ISOFORM A-RELATED"/>
    <property type="match status" value="1"/>
</dbReference>
<evidence type="ECO:0000256" key="4">
    <source>
        <dbReference type="ARBA" id="ARBA00023027"/>
    </source>
</evidence>
<keyword evidence="5 9" id="KW-0642">Proline metabolism</keyword>
<dbReference type="InterPro" id="IPR016162">
    <property type="entry name" value="Ald_DH_N"/>
</dbReference>
<comment type="similarity">
    <text evidence="2 8">Belongs to the aldehyde dehydrogenase family.</text>
</comment>
<dbReference type="InterPro" id="IPR005931">
    <property type="entry name" value="P5CDH/ALDH4A1"/>
</dbReference>
<gene>
    <name evidence="12" type="primary">put2</name>
    <name evidence="12" type="ORF">SOMG_03181</name>
</gene>
<dbReference type="GO" id="GO:0005759">
    <property type="term" value="C:mitochondrial matrix"/>
    <property type="evidence" value="ECO:0007669"/>
    <property type="project" value="TreeGrafter"/>
</dbReference>
<dbReference type="FunFam" id="3.40.605.10:FF:000006">
    <property type="entry name" value="1-pyrroline-5-carboxylate dehydrogenase"/>
    <property type="match status" value="1"/>
</dbReference>
<dbReference type="NCBIfam" id="TIGR01236">
    <property type="entry name" value="D1pyr5carbox1"/>
    <property type="match status" value="1"/>
</dbReference>
<accession>A0AAF0AX43</accession>
<evidence type="ECO:0000256" key="10">
    <source>
        <dbReference type="RuleBase" id="RU366030"/>
    </source>
</evidence>
<comment type="pathway">
    <text evidence="1 9">Amino-acid degradation; L-proline degradation into L-glutamate; L-glutamate from L-proline: step 2/2.</text>
</comment>
<organism evidence="12 13">
    <name type="scientific">Schizosaccharomyces osmophilus</name>
    <dbReference type="NCBI Taxonomy" id="2545709"/>
    <lineage>
        <taxon>Eukaryota</taxon>
        <taxon>Fungi</taxon>
        <taxon>Dikarya</taxon>
        <taxon>Ascomycota</taxon>
        <taxon>Taphrinomycotina</taxon>
        <taxon>Schizosaccharomycetes</taxon>
        <taxon>Schizosaccharomycetales</taxon>
        <taxon>Schizosaccharomycetaceae</taxon>
        <taxon>Schizosaccharomyces</taxon>
    </lineage>
</organism>